<dbReference type="InterPro" id="IPR050765">
    <property type="entry name" value="Riboflavin_Biosynth_HTPR"/>
</dbReference>
<name>A0A387G1G4_9HYPH</name>
<keyword evidence="3" id="KW-1185">Reference proteome</keyword>
<dbReference type="OrthoDB" id="7342392at2"/>
<dbReference type="PANTHER" id="PTHR38011">
    <property type="entry name" value="DIHYDROFOLATE REDUCTASE FAMILY PROTEIN (AFU_ORTHOLOGUE AFUA_8G06820)"/>
    <property type="match status" value="1"/>
</dbReference>
<dbReference type="PANTHER" id="PTHR38011:SF2">
    <property type="entry name" value="BIFUNCTIONAL DEAMINASE-REDUCTASE DOMAIN PROTEIN"/>
    <property type="match status" value="1"/>
</dbReference>
<protein>
    <submittedName>
        <fullName evidence="2">Dihydrofolate reductase</fullName>
    </submittedName>
</protein>
<evidence type="ECO:0000313" key="2">
    <source>
        <dbReference type="EMBL" id="AYG61406.1"/>
    </source>
</evidence>
<evidence type="ECO:0000259" key="1">
    <source>
        <dbReference type="Pfam" id="PF01872"/>
    </source>
</evidence>
<sequence length="218" mass="23717">MRRIIAATFVSLDGVMQAPGGPQEDPTGGFQFGGWTFHYFDEATGAALGQMFDKPFDLLLGRKTYDIFAAHWPYAGEDDPIAVLFNKVTKYVATRKDATLDWNNSQSLGADVAAALTELKKGEGPDLLIQGSSDLIQTLLRHGLIDEYNLLIFPLVLGKGKRLFGDGTAPAAMKLIRSQSFPSGIIMATYEPAGDVKTGSFALQDPSEAEIQRRQSLE</sequence>
<dbReference type="RefSeq" id="WP_120706360.1">
    <property type="nucleotide sequence ID" value="NZ_CP032694.1"/>
</dbReference>
<dbReference type="InterPro" id="IPR002734">
    <property type="entry name" value="RibDG_C"/>
</dbReference>
<evidence type="ECO:0000313" key="3">
    <source>
        <dbReference type="Proteomes" id="UP000282195"/>
    </source>
</evidence>
<reference evidence="2 3" key="1">
    <citation type="submission" date="2018-10" db="EMBL/GenBank/DDBJ databases">
        <title>Rhizobium etli, R. leguminosarum and a new Rhizobium genospecies from Phaseolus dumosus.</title>
        <authorList>
            <person name="Ramirez-Puebla S.T."/>
            <person name="Rogel-Hernandez M.A."/>
            <person name="Guerrero G."/>
            <person name="Ormeno-Orrillo E."/>
            <person name="Martinez-Romero J.C."/>
            <person name="Negrete-Yankelevich S."/>
            <person name="Martinez-Romero E."/>
        </authorList>
    </citation>
    <scope>NUCLEOTIDE SEQUENCE [LARGE SCALE GENOMIC DNA]</scope>
    <source>
        <strain evidence="2 3">CCGE525</strain>
    </source>
</reference>
<dbReference type="GO" id="GO:0008703">
    <property type="term" value="F:5-amino-6-(5-phosphoribosylamino)uracil reductase activity"/>
    <property type="evidence" value="ECO:0007669"/>
    <property type="project" value="InterPro"/>
</dbReference>
<dbReference type="GO" id="GO:0009231">
    <property type="term" value="P:riboflavin biosynthetic process"/>
    <property type="evidence" value="ECO:0007669"/>
    <property type="project" value="InterPro"/>
</dbReference>
<dbReference type="Pfam" id="PF01872">
    <property type="entry name" value="RibD_C"/>
    <property type="match status" value="1"/>
</dbReference>
<proteinExistence type="predicted"/>
<dbReference type="EMBL" id="CP032694">
    <property type="protein sequence ID" value="AYG61406.1"/>
    <property type="molecule type" value="Genomic_DNA"/>
</dbReference>
<feature type="domain" description="Bacterial bifunctional deaminase-reductase C-terminal" evidence="1">
    <location>
        <begin position="4"/>
        <end position="186"/>
    </location>
</feature>
<dbReference type="KEGG" id="rjg:CCGE525_10330"/>
<dbReference type="Gene3D" id="3.40.430.10">
    <property type="entry name" value="Dihydrofolate Reductase, subunit A"/>
    <property type="match status" value="1"/>
</dbReference>
<accession>A0A387G1G4</accession>
<gene>
    <name evidence="2" type="ORF">CCGE525_10330</name>
</gene>
<dbReference type="SUPFAM" id="SSF53597">
    <property type="entry name" value="Dihydrofolate reductase-like"/>
    <property type="match status" value="1"/>
</dbReference>
<dbReference type="InterPro" id="IPR024072">
    <property type="entry name" value="DHFR-like_dom_sf"/>
</dbReference>
<dbReference type="AlphaFoldDB" id="A0A387G1G4"/>
<organism evidence="2 3">
    <name type="scientific">Rhizobium jaguaris</name>
    <dbReference type="NCBI Taxonomy" id="1312183"/>
    <lineage>
        <taxon>Bacteria</taxon>
        <taxon>Pseudomonadati</taxon>
        <taxon>Pseudomonadota</taxon>
        <taxon>Alphaproteobacteria</taxon>
        <taxon>Hyphomicrobiales</taxon>
        <taxon>Rhizobiaceae</taxon>
        <taxon>Rhizobium/Agrobacterium group</taxon>
        <taxon>Rhizobium</taxon>
    </lineage>
</organism>
<dbReference type="Proteomes" id="UP000282195">
    <property type="component" value="Chromosome"/>
</dbReference>